<evidence type="ECO:0000313" key="3">
    <source>
        <dbReference type="Proteomes" id="UP000000598"/>
    </source>
</evidence>
<keyword evidence="3" id="KW-1185">Reference proteome</keyword>
<proteinExistence type="predicted"/>
<gene>
    <name evidence="2" type="ORF">KLLA0_B07337g</name>
</gene>
<dbReference type="eggNOG" id="ENOG502S82Z">
    <property type="taxonomic scope" value="Eukaryota"/>
</dbReference>
<feature type="transmembrane region" description="Helical" evidence="1">
    <location>
        <begin position="139"/>
        <end position="159"/>
    </location>
</feature>
<dbReference type="FunCoup" id="Q6CW34">
    <property type="interactions" value="95"/>
</dbReference>
<dbReference type="HOGENOM" id="CLU_1497253_0_0_1"/>
<keyword evidence="1" id="KW-0812">Transmembrane</keyword>
<protein>
    <submittedName>
        <fullName evidence="2">KLLA0B07337p</fullName>
    </submittedName>
</protein>
<dbReference type="KEGG" id="kla:KLLA0_B07337g"/>
<evidence type="ECO:0000256" key="1">
    <source>
        <dbReference type="SAM" id="Phobius"/>
    </source>
</evidence>
<dbReference type="PaxDb" id="284590-Q6CW34"/>
<sequence>MLFTQILRQSAEQKNGNVDSPNVSSKIKSTPKYVQNVPTKSNVAVNLVVNSLFALGLYCLYKDYTITKQRNESTGTVKIIDQPSNKVSSKEPSEIQNASTFPLVLHSLTYRDLSALTVTMGFLGYITEAARQSFGKKSLVYRISLFSLVLFPTSSYFLYQSRYDKTKGQTTLV</sequence>
<keyword evidence="1" id="KW-1133">Transmembrane helix</keyword>
<dbReference type="AlphaFoldDB" id="Q6CW34"/>
<dbReference type="InParanoid" id="Q6CW34"/>
<organism evidence="2 3">
    <name type="scientific">Kluyveromyces lactis (strain ATCC 8585 / CBS 2359 / DSM 70799 / NBRC 1267 / NRRL Y-1140 / WM37)</name>
    <name type="common">Yeast</name>
    <name type="synonym">Candida sphaerica</name>
    <dbReference type="NCBI Taxonomy" id="284590"/>
    <lineage>
        <taxon>Eukaryota</taxon>
        <taxon>Fungi</taxon>
        <taxon>Dikarya</taxon>
        <taxon>Ascomycota</taxon>
        <taxon>Saccharomycotina</taxon>
        <taxon>Saccharomycetes</taxon>
        <taxon>Saccharomycetales</taxon>
        <taxon>Saccharomycetaceae</taxon>
        <taxon>Kluyveromyces</taxon>
    </lineage>
</organism>
<dbReference type="Proteomes" id="UP000000598">
    <property type="component" value="Chromosome B"/>
</dbReference>
<name>Q6CW34_KLULA</name>
<feature type="transmembrane region" description="Helical" evidence="1">
    <location>
        <begin position="43"/>
        <end position="61"/>
    </location>
</feature>
<evidence type="ECO:0000313" key="2">
    <source>
        <dbReference type="EMBL" id="CAH02248.1"/>
    </source>
</evidence>
<dbReference type="OMA" id="QLANMAH"/>
<dbReference type="EMBL" id="CR382122">
    <property type="protein sequence ID" value="CAH02248.1"/>
    <property type="molecule type" value="Genomic_DNA"/>
</dbReference>
<keyword evidence="1" id="KW-0472">Membrane</keyword>
<reference evidence="2 3" key="1">
    <citation type="journal article" date="2004" name="Nature">
        <title>Genome evolution in yeasts.</title>
        <authorList>
            <consortium name="Genolevures"/>
            <person name="Dujon B."/>
            <person name="Sherman D."/>
            <person name="Fischer G."/>
            <person name="Durrens P."/>
            <person name="Casaregola S."/>
            <person name="Lafontaine I."/>
            <person name="de Montigny J."/>
            <person name="Marck C."/>
            <person name="Neuveglise C."/>
            <person name="Talla E."/>
            <person name="Goffard N."/>
            <person name="Frangeul L."/>
            <person name="Aigle M."/>
            <person name="Anthouard V."/>
            <person name="Babour A."/>
            <person name="Barbe V."/>
            <person name="Barnay S."/>
            <person name="Blanchin S."/>
            <person name="Beckerich J.M."/>
            <person name="Beyne E."/>
            <person name="Bleykasten C."/>
            <person name="Boisrame A."/>
            <person name="Boyer J."/>
            <person name="Cattolico L."/>
            <person name="Confanioleri F."/>
            <person name="de Daruvar A."/>
            <person name="Despons L."/>
            <person name="Fabre E."/>
            <person name="Fairhead C."/>
            <person name="Ferry-Dumazet H."/>
            <person name="Groppi A."/>
            <person name="Hantraye F."/>
            <person name="Hennequin C."/>
            <person name="Jauniaux N."/>
            <person name="Joyet P."/>
            <person name="Kachouri R."/>
            <person name="Kerrest A."/>
            <person name="Koszul R."/>
            <person name="Lemaire M."/>
            <person name="Lesur I."/>
            <person name="Ma L."/>
            <person name="Muller H."/>
            <person name="Nicaud J.M."/>
            <person name="Nikolski M."/>
            <person name="Oztas S."/>
            <person name="Ozier-Kalogeropoulos O."/>
            <person name="Pellenz S."/>
            <person name="Potier S."/>
            <person name="Richard G.F."/>
            <person name="Straub M.L."/>
            <person name="Suleau A."/>
            <person name="Swennene D."/>
            <person name="Tekaia F."/>
            <person name="Wesolowski-Louvel M."/>
            <person name="Westhof E."/>
            <person name="Wirth B."/>
            <person name="Zeniou-Meyer M."/>
            <person name="Zivanovic I."/>
            <person name="Bolotin-Fukuhara M."/>
            <person name="Thierry A."/>
            <person name="Bouchier C."/>
            <person name="Caudron B."/>
            <person name="Scarpelli C."/>
            <person name="Gaillardin C."/>
            <person name="Weissenbach J."/>
            <person name="Wincker P."/>
            <person name="Souciet J.L."/>
        </authorList>
    </citation>
    <scope>NUCLEOTIDE SEQUENCE [LARGE SCALE GENOMIC DNA]</scope>
    <source>
        <strain evidence="3">ATCC 8585 / CBS 2359 / DSM 70799 / NBRC 1267 / NRRL Y-1140 / WM37</strain>
    </source>
</reference>
<accession>Q6CW34</accession>